<feature type="compositionally biased region" description="Basic and acidic residues" evidence="1">
    <location>
        <begin position="205"/>
        <end position="225"/>
    </location>
</feature>
<feature type="region of interest" description="Disordered" evidence="1">
    <location>
        <begin position="296"/>
        <end position="322"/>
    </location>
</feature>
<dbReference type="PROSITE" id="PS51190">
    <property type="entry name" value="FATC"/>
    <property type="match status" value="1"/>
</dbReference>
<feature type="region of interest" description="Disordered" evidence="1">
    <location>
        <begin position="205"/>
        <end position="229"/>
    </location>
</feature>
<feature type="domain" description="FATC" evidence="2">
    <location>
        <begin position="398"/>
        <end position="438"/>
    </location>
</feature>
<keyword evidence="3" id="KW-0808">Transferase</keyword>
<comment type="caution">
    <text evidence="3">The sequence shown here is derived from an EMBL/GenBank/DDBJ whole genome shotgun (WGS) entry which is preliminary data.</text>
</comment>
<feature type="compositionally biased region" description="Basic and acidic residues" evidence="1">
    <location>
        <begin position="296"/>
        <end position="307"/>
    </location>
</feature>
<evidence type="ECO:0000313" key="4">
    <source>
        <dbReference type="Proteomes" id="UP000594638"/>
    </source>
</evidence>
<evidence type="ECO:0000256" key="1">
    <source>
        <dbReference type="SAM" id="MobiDB-lite"/>
    </source>
</evidence>
<sequence length="511" mass="56251">MENEDGEKMELPRMIKLQGQIDLDHMIFFIDGDLQSTLLAMKDSAYEASVALSAFGGIIRGHSALTSECGSMLEEVLAITEDLHDVHGLGKEASALHLSLMEDLSKANSVLLPLESVLSNDVAAMTDAMTREKETKMEISPIHGQAIIQSYRMRIKEALQVFKPLVPSLMLSVKGLFSILTGLARAASLHAGNLHKAFEGLGESQEVRSQDIDSSKADLAGHDTEYDTEESEIFYKPDGENYIDSVGLDRTPLQDKGWISPPESISGCSTDSGVTSAEASIADHLSCLDLKEHLSGDSDNKENRDLPHYLASYGSDAHGSPLEETDPKIMQEISNVSFVLKDEASLLNHDKIEDGSLETSLINAESGVRAVGGRNAYAMSILRRVEMKLDGQDIIDNREISIAEQVDFLIRQATNIDNLCNMYLDGSSYAEYSHMPCLLATKPRIPLASDKFSCFLVEYSTGCSTLALLVKVDRFGADLVCYSEPYLGKFQDRILEYHWQAPRMCEETCDE</sequence>
<protein>
    <submittedName>
        <fullName evidence="3">Serine threonine- kinase SMG1-like</fullName>
    </submittedName>
</protein>
<dbReference type="Pfam" id="PF02260">
    <property type="entry name" value="FATC"/>
    <property type="match status" value="1"/>
</dbReference>
<gene>
    <name evidence="3" type="ORF">OLEA9_A102379</name>
</gene>
<proteinExistence type="predicted"/>
<evidence type="ECO:0000259" key="2">
    <source>
        <dbReference type="PROSITE" id="PS51190"/>
    </source>
</evidence>
<reference evidence="3 4" key="1">
    <citation type="submission" date="2019-12" db="EMBL/GenBank/DDBJ databases">
        <authorList>
            <person name="Alioto T."/>
            <person name="Alioto T."/>
            <person name="Gomez Garrido J."/>
        </authorList>
    </citation>
    <scope>NUCLEOTIDE SEQUENCE [LARGE SCALE GENOMIC DNA]</scope>
</reference>
<dbReference type="InterPro" id="IPR003152">
    <property type="entry name" value="FATC_dom"/>
</dbReference>
<name>A0A8S0V3P5_OLEEU</name>
<accession>A0A8S0V3P5</accession>
<keyword evidence="4" id="KW-1185">Reference proteome</keyword>
<dbReference type="AlphaFoldDB" id="A0A8S0V3P5"/>
<dbReference type="OrthoDB" id="1733954at2759"/>
<organism evidence="3 4">
    <name type="scientific">Olea europaea subsp. europaea</name>
    <dbReference type="NCBI Taxonomy" id="158383"/>
    <lineage>
        <taxon>Eukaryota</taxon>
        <taxon>Viridiplantae</taxon>
        <taxon>Streptophyta</taxon>
        <taxon>Embryophyta</taxon>
        <taxon>Tracheophyta</taxon>
        <taxon>Spermatophyta</taxon>
        <taxon>Magnoliopsida</taxon>
        <taxon>eudicotyledons</taxon>
        <taxon>Gunneridae</taxon>
        <taxon>Pentapetalae</taxon>
        <taxon>asterids</taxon>
        <taxon>lamiids</taxon>
        <taxon>Lamiales</taxon>
        <taxon>Oleaceae</taxon>
        <taxon>Oleeae</taxon>
        <taxon>Olea</taxon>
    </lineage>
</organism>
<dbReference type="GO" id="GO:0016301">
    <property type="term" value="F:kinase activity"/>
    <property type="evidence" value="ECO:0007669"/>
    <property type="project" value="UniProtKB-KW"/>
</dbReference>
<evidence type="ECO:0000313" key="3">
    <source>
        <dbReference type="EMBL" id="CAA3026082.1"/>
    </source>
</evidence>
<dbReference type="SMART" id="SM01343">
    <property type="entry name" value="FATC"/>
    <property type="match status" value="1"/>
</dbReference>
<dbReference type="Gramene" id="OE9A102379T2">
    <property type="protein sequence ID" value="OE9A102379C2"/>
    <property type="gene ID" value="OE9A102379"/>
</dbReference>
<keyword evidence="3" id="KW-0418">Kinase</keyword>
<dbReference type="EMBL" id="CACTIH010009150">
    <property type="protein sequence ID" value="CAA3026082.1"/>
    <property type="molecule type" value="Genomic_DNA"/>
</dbReference>
<dbReference type="Proteomes" id="UP000594638">
    <property type="component" value="Unassembled WGS sequence"/>
</dbReference>